<dbReference type="AlphaFoldDB" id="A0A829HCE8"/>
<reference evidence="2 3" key="1">
    <citation type="submission" date="2013-06" db="EMBL/GenBank/DDBJ databases">
        <title>The Genome Sequence of Acinetobacter gyllenbergii CIP 110306.</title>
        <authorList>
            <consortium name="The Broad Institute Genome Sequencing Platform"/>
            <consortium name="The Broad Institute Genome Sequencing Center for Infectious Disease"/>
            <person name="Cerqueira G."/>
            <person name="Feldgarden M."/>
            <person name="Courvalin P."/>
            <person name="Perichon B."/>
            <person name="Grillot-Courvalin C."/>
            <person name="Clermont D."/>
            <person name="Rocha E."/>
            <person name="Yoon E.-J."/>
            <person name="Nemec A."/>
            <person name="Young S.K."/>
            <person name="Zeng Q."/>
            <person name="Gargeya S."/>
            <person name="Fitzgerald M."/>
            <person name="Abouelleil A."/>
            <person name="Alvarado L."/>
            <person name="Berlin A.M."/>
            <person name="Chapman S.B."/>
            <person name="Dewar J."/>
            <person name="Goldberg J."/>
            <person name="Griggs A."/>
            <person name="Gujja S."/>
            <person name="Hansen M."/>
            <person name="Howarth C."/>
            <person name="Imamovic A."/>
            <person name="Larimer J."/>
            <person name="McCowan C."/>
            <person name="Murphy C."/>
            <person name="Pearson M."/>
            <person name="Priest M."/>
            <person name="Roberts A."/>
            <person name="Saif S."/>
            <person name="Shea T."/>
            <person name="Sykes S."/>
            <person name="Wortman J."/>
            <person name="Nusbaum C."/>
            <person name="Birren B."/>
        </authorList>
    </citation>
    <scope>NUCLEOTIDE SEQUENCE [LARGE SCALE GENOMIC DNA]</scope>
    <source>
        <strain evidence="2 3">CIP 110306</strain>
    </source>
</reference>
<accession>A0A829HCE8</accession>
<evidence type="ECO:0000313" key="3">
    <source>
        <dbReference type="Proteomes" id="UP000014523"/>
    </source>
</evidence>
<organism evidence="2 3">
    <name type="scientific">Acinetobacter gyllenbergii CIP 110306 = MTCC 11365</name>
    <dbReference type="NCBI Taxonomy" id="1217657"/>
    <lineage>
        <taxon>Bacteria</taxon>
        <taxon>Pseudomonadati</taxon>
        <taxon>Pseudomonadota</taxon>
        <taxon>Gammaproteobacteria</taxon>
        <taxon>Moraxellales</taxon>
        <taxon>Moraxellaceae</taxon>
        <taxon>Acinetobacter</taxon>
    </lineage>
</organism>
<keyword evidence="1" id="KW-0732">Signal</keyword>
<comment type="caution">
    <text evidence="2">The sequence shown here is derived from an EMBL/GenBank/DDBJ whole genome shotgun (WGS) entry which is preliminary data.</text>
</comment>
<feature type="signal peptide" evidence="1">
    <location>
        <begin position="1"/>
        <end position="20"/>
    </location>
</feature>
<dbReference type="EMBL" id="ATGG01000049">
    <property type="protein sequence ID" value="EPF72551.1"/>
    <property type="molecule type" value="Genomic_DNA"/>
</dbReference>
<protein>
    <submittedName>
        <fullName evidence="2">Uncharacterized protein</fullName>
    </submittedName>
</protein>
<evidence type="ECO:0000313" key="2">
    <source>
        <dbReference type="EMBL" id="EPF72551.1"/>
    </source>
</evidence>
<feature type="chain" id="PRO_5032966322" evidence="1">
    <location>
        <begin position="21"/>
        <end position="122"/>
    </location>
</feature>
<dbReference type="RefSeq" id="WP_016660600.1">
    <property type="nucleotide sequence ID" value="NZ_ASQH01000024.1"/>
</dbReference>
<gene>
    <name evidence="2" type="ORF">F957_03687</name>
</gene>
<name>A0A829HCE8_9GAMM</name>
<evidence type="ECO:0000256" key="1">
    <source>
        <dbReference type="SAM" id="SignalP"/>
    </source>
</evidence>
<sequence length="122" mass="13659">MKSKSLFIALLLCLSSNAFAIAETAPTPTQISNGIYCENIGKVTFSTFNAKWADVSKDAIKLVFTSFLGDDYRDDVSDAVDKVYDFPEVNEKDENSMLAMVNFPRQVEEECLEAKNEQKKSK</sequence>
<proteinExistence type="predicted"/>
<keyword evidence="3" id="KW-1185">Reference proteome</keyword>
<dbReference type="Proteomes" id="UP000014523">
    <property type="component" value="Unassembled WGS sequence"/>
</dbReference>